<dbReference type="AlphaFoldDB" id="A0AAW1R027"/>
<feature type="domain" description="Replication origin-binding protein" evidence="1">
    <location>
        <begin position="4"/>
        <end position="131"/>
    </location>
</feature>
<proteinExistence type="predicted"/>
<dbReference type="GO" id="GO:0006260">
    <property type="term" value="P:DNA replication"/>
    <property type="evidence" value="ECO:0007669"/>
    <property type="project" value="InterPro"/>
</dbReference>
<dbReference type="Proteomes" id="UP001438707">
    <property type="component" value="Unassembled WGS sequence"/>
</dbReference>
<gene>
    <name evidence="2" type="ORF">WJX74_010810</name>
</gene>
<reference evidence="2 3" key="1">
    <citation type="journal article" date="2024" name="Nat. Commun.">
        <title>Phylogenomics reveals the evolutionary origins of lichenization in chlorophyte algae.</title>
        <authorList>
            <person name="Puginier C."/>
            <person name="Libourel C."/>
            <person name="Otte J."/>
            <person name="Skaloud P."/>
            <person name="Haon M."/>
            <person name="Grisel S."/>
            <person name="Petersen M."/>
            <person name="Berrin J.G."/>
            <person name="Delaux P.M."/>
            <person name="Dal Grande F."/>
            <person name="Keller J."/>
        </authorList>
    </citation>
    <scope>NUCLEOTIDE SEQUENCE [LARGE SCALE GENOMIC DNA]</scope>
    <source>
        <strain evidence="2 3">SAG 2145</strain>
    </source>
</reference>
<sequence>MQPSSVLIITPRQTLATSSMGAYRQALPQLVHYQKSPHIEEERFLVCQLESLWRLSRAYDIVILDESESILAQFSSETVTRFQGVTSSFKGIIQTSQKTLWMDAFLNDRTIQTCLALVQDASKLRFTENTYQPTCRTAQFMGRGANAKAAIKGTLKDLVDQGEKLVFVSASRQLLEEVEDLLPQPRLCITSKTPDSTKAKLSDANALLSQYDHIGYTGSITVGVNYDVRNHFSSLVMYFSAASATVRDMMQSSMRVRHLGKDRMLYATYPRYHGRVHFDVFNRAKLADIIDGRVDYHRNITLTDDPLWMQRHTLEPWLKGLWVYNQQERNVSAFHFERLLEAYLRLCGYTCTSSEVEELLDAVGSIRALEDVAYGEVPAVGYTEFQETLGRTQRGSASEMDKLVISKYYMDNHMIAPDAQPGLDVKHDLFKVILKHQSEIMNKMHNLQQERRQPHTNSNVFQDNRVAKAQHMREICHALSVPHSQHIEAVIDHVTMQHTCQEILEKKEALRVAFGLRYQESCQPPQNDMVVKRGLEILNAMLASWGHTQIQKDQKRKRVSHRGRRMDHTPYKVVVLGRPHSEEHQKNRLCLENLDVRP</sequence>
<organism evidence="2 3">
    <name type="scientific">Apatococcus lobatus</name>
    <dbReference type="NCBI Taxonomy" id="904363"/>
    <lineage>
        <taxon>Eukaryota</taxon>
        <taxon>Viridiplantae</taxon>
        <taxon>Chlorophyta</taxon>
        <taxon>core chlorophytes</taxon>
        <taxon>Trebouxiophyceae</taxon>
        <taxon>Chlorellales</taxon>
        <taxon>Chlorellaceae</taxon>
        <taxon>Apatococcus</taxon>
    </lineage>
</organism>
<evidence type="ECO:0000313" key="3">
    <source>
        <dbReference type="Proteomes" id="UP001438707"/>
    </source>
</evidence>
<dbReference type="GO" id="GO:0005524">
    <property type="term" value="F:ATP binding"/>
    <property type="evidence" value="ECO:0007669"/>
    <property type="project" value="InterPro"/>
</dbReference>
<dbReference type="InterPro" id="IPR003450">
    <property type="entry name" value="Replication_origin-bd"/>
</dbReference>
<evidence type="ECO:0000259" key="1">
    <source>
        <dbReference type="Pfam" id="PF02399"/>
    </source>
</evidence>
<dbReference type="Pfam" id="PF02399">
    <property type="entry name" value="Herpes_ori_bp"/>
    <property type="match status" value="1"/>
</dbReference>
<comment type="caution">
    <text evidence="2">The sequence shown here is derived from an EMBL/GenBank/DDBJ whole genome shotgun (WGS) entry which is preliminary data.</text>
</comment>
<dbReference type="EMBL" id="JALJOS010000019">
    <property type="protein sequence ID" value="KAK9827220.1"/>
    <property type="molecule type" value="Genomic_DNA"/>
</dbReference>
<dbReference type="GO" id="GO:0003688">
    <property type="term" value="F:DNA replication origin binding"/>
    <property type="evidence" value="ECO:0007669"/>
    <property type="project" value="InterPro"/>
</dbReference>
<protein>
    <recommendedName>
        <fullName evidence="1">Replication origin-binding protein domain-containing protein</fullName>
    </recommendedName>
</protein>
<evidence type="ECO:0000313" key="2">
    <source>
        <dbReference type="EMBL" id="KAK9827220.1"/>
    </source>
</evidence>
<accession>A0AAW1R027</accession>
<keyword evidence="3" id="KW-1185">Reference proteome</keyword>
<name>A0AAW1R027_9CHLO</name>